<reference evidence="15" key="1">
    <citation type="journal article" date="2014" name="Int. J. Syst. Evol. Microbiol.">
        <title>Complete genome of a new Firmicutes species belonging to the dominant human colonic microbiota ('Ruminococcus bicirculans') reveals two chromosomes and a selective capacity to utilize plant glucans.</title>
        <authorList>
            <consortium name="NISC Comparative Sequencing Program"/>
            <person name="Wegmann U."/>
            <person name="Louis P."/>
            <person name="Goesmann A."/>
            <person name="Henrissat B."/>
            <person name="Duncan S.H."/>
            <person name="Flint H.J."/>
        </authorList>
    </citation>
    <scope>NUCLEOTIDE SEQUENCE</scope>
    <source>
        <strain evidence="15">NBRC 103855</strain>
    </source>
</reference>
<evidence type="ECO:0000256" key="6">
    <source>
        <dbReference type="ARBA" id="ARBA00022692"/>
    </source>
</evidence>
<sequence length="178" mass="18675">MPLKSTAERYGLVAITIHWVTALTIFAMLGSGLAAANSADPAAEAAILRVHAIMGICIGVLTVLRILWWLAADRRPAAPSGMPGWQAIASKSVHYGLYGVILVMVSSGVATLLLTGASQQIFGGGALPLPDFSAVPPYSAHGILARLLIVLMLGHIGAALYHQFIRGDRLLARMGLGR</sequence>
<dbReference type="InterPro" id="IPR052168">
    <property type="entry name" value="Cytochrome_b561_oxidase"/>
</dbReference>
<evidence type="ECO:0000256" key="10">
    <source>
        <dbReference type="ARBA" id="ARBA00023004"/>
    </source>
</evidence>
<evidence type="ECO:0000259" key="14">
    <source>
        <dbReference type="Pfam" id="PF01292"/>
    </source>
</evidence>
<dbReference type="EMBL" id="BSNG01000004">
    <property type="protein sequence ID" value="GLQ12168.1"/>
    <property type="molecule type" value="Genomic_DNA"/>
</dbReference>
<evidence type="ECO:0000256" key="13">
    <source>
        <dbReference type="SAM" id="Phobius"/>
    </source>
</evidence>
<feature type="transmembrane region" description="Helical" evidence="13">
    <location>
        <begin position="138"/>
        <end position="161"/>
    </location>
</feature>
<evidence type="ECO:0000256" key="12">
    <source>
        <dbReference type="ARBA" id="ARBA00037975"/>
    </source>
</evidence>
<dbReference type="Pfam" id="PF01292">
    <property type="entry name" value="Ni_hydr_CYTB"/>
    <property type="match status" value="1"/>
</dbReference>
<keyword evidence="4" id="KW-1003">Cell membrane</keyword>
<dbReference type="Gene3D" id="1.20.950.20">
    <property type="entry name" value="Transmembrane di-heme cytochromes, Chain C"/>
    <property type="match status" value="1"/>
</dbReference>
<dbReference type="InterPro" id="IPR016174">
    <property type="entry name" value="Di-haem_cyt_TM"/>
</dbReference>
<evidence type="ECO:0000313" key="15">
    <source>
        <dbReference type="EMBL" id="GLQ12168.1"/>
    </source>
</evidence>
<dbReference type="SUPFAM" id="SSF81342">
    <property type="entry name" value="Transmembrane di-heme cytochromes"/>
    <property type="match status" value="1"/>
</dbReference>
<comment type="subcellular location">
    <subcellularLocation>
        <location evidence="2">Cell membrane</location>
        <topology evidence="2">Multi-pass membrane protein</topology>
    </subcellularLocation>
</comment>
<comment type="similarity">
    <text evidence="12">Belongs to the cytochrome b561 family.</text>
</comment>
<dbReference type="InterPro" id="IPR011577">
    <property type="entry name" value="Cyt_b561_bac/Ni-Hgenase"/>
</dbReference>
<keyword evidence="11 13" id="KW-0472">Membrane</keyword>
<protein>
    <recommendedName>
        <fullName evidence="14">Cytochrome b561 bacterial/Ni-hydrogenase domain-containing protein</fullName>
    </recommendedName>
</protein>
<organism evidence="15 16">
    <name type="scientific">Devosia yakushimensis</name>
    <dbReference type="NCBI Taxonomy" id="470028"/>
    <lineage>
        <taxon>Bacteria</taxon>
        <taxon>Pseudomonadati</taxon>
        <taxon>Pseudomonadota</taxon>
        <taxon>Alphaproteobacteria</taxon>
        <taxon>Hyphomicrobiales</taxon>
        <taxon>Devosiaceae</taxon>
        <taxon>Devosia</taxon>
    </lineage>
</organism>
<accession>A0ABQ5ULU9</accession>
<evidence type="ECO:0000256" key="9">
    <source>
        <dbReference type="ARBA" id="ARBA00022989"/>
    </source>
</evidence>
<dbReference type="PANTHER" id="PTHR30529:SF1">
    <property type="entry name" value="CYTOCHROME B561 HOMOLOG 2"/>
    <property type="match status" value="1"/>
</dbReference>
<evidence type="ECO:0000256" key="11">
    <source>
        <dbReference type="ARBA" id="ARBA00023136"/>
    </source>
</evidence>
<comment type="caution">
    <text evidence="15">The sequence shown here is derived from an EMBL/GenBank/DDBJ whole genome shotgun (WGS) entry which is preliminary data.</text>
</comment>
<feature type="domain" description="Cytochrome b561 bacterial/Ni-hydrogenase" evidence="14">
    <location>
        <begin position="9"/>
        <end position="174"/>
    </location>
</feature>
<evidence type="ECO:0000256" key="2">
    <source>
        <dbReference type="ARBA" id="ARBA00004651"/>
    </source>
</evidence>
<evidence type="ECO:0000256" key="4">
    <source>
        <dbReference type="ARBA" id="ARBA00022475"/>
    </source>
</evidence>
<evidence type="ECO:0000256" key="1">
    <source>
        <dbReference type="ARBA" id="ARBA00001970"/>
    </source>
</evidence>
<dbReference type="RefSeq" id="WP_284394014.1">
    <property type="nucleotide sequence ID" value="NZ_BSNG01000004.1"/>
</dbReference>
<dbReference type="PANTHER" id="PTHR30529">
    <property type="entry name" value="CYTOCHROME B561"/>
    <property type="match status" value="1"/>
</dbReference>
<keyword evidence="3" id="KW-0813">Transport</keyword>
<dbReference type="Proteomes" id="UP001161406">
    <property type="component" value="Unassembled WGS sequence"/>
</dbReference>
<feature type="transmembrane region" description="Helical" evidence="13">
    <location>
        <begin position="93"/>
        <end position="118"/>
    </location>
</feature>
<comment type="cofactor">
    <cofactor evidence="1">
        <name>heme b</name>
        <dbReference type="ChEBI" id="CHEBI:60344"/>
    </cofactor>
</comment>
<keyword evidence="16" id="KW-1185">Reference proteome</keyword>
<evidence type="ECO:0000256" key="5">
    <source>
        <dbReference type="ARBA" id="ARBA00022617"/>
    </source>
</evidence>
<evidence type="ECO:0000313" key="16">
    <source>
        <dbReference type="Proteomes" id="UP001161406"/>
    </source>
</evidence>
<keyword evidence="10" id="KW-0408">Iron</keyword>
<keyword evidence="6 13" id="KW-0812">Transmembrane</keyword>
<keyword evidence="8" id="KW-0249">Electron transport</keyword>
<keyword evidence="9 13" id="KW-1133">Transmembrane helix</keyword>
<feature type="transmembrane region" description="Helical" evidence="13">
    <location>
        <begin position="48"/>
        <end position="72"/>
    </location>
</feature>
<reference evidence="15" key="2">
    <citation type="submission" date="2023-01" db="EMBL/GenBank/DDBJ databases">
        <title>Draft genome sequence of Devosia yakushimensis strain NBRC 103855.</title>
        <authorList>
            <person name="Sun Q."/>
            <person name="Mori K."/>
        </authorList>
    </citation>
    <scope>NUCLEOTIDE SEQUENCE</scope>
    <source>
        <strain evidence="15">NBRC 103855</strain>
    </source>
</reference>
<evidence type="ECO:0000256" key="8">
    <source>
        <dbReference type="ARBA" id="ARBA00022982"/>
    </source>
</evidence>
<gene>
    <name evidence="15" type="ORF">GCM10007913_41010</name>
</gene>
<evidence type="ECO:0000256" key="7">
    <source>
        <dbReference type="ARBA" id="ARBA00022723"/>
    </source>
</evidence>
<keyword evidence="7" id="KW-0479">Metal-binding</keyword>
<proteinExistence type="inferred from homology"/>
<keyword evidence="5" id="KW-0349">Heme</keyword>
<evidence type="ECO:0000256" key="3">
    <source>
        <dbReference type="ARBA" id="ARBA00022448"/>
    </source>
</evidence>
<name>A0ABQ5ULU9_9HYPH</name>
<feature type="transmembrane region" description="Helical" evidence="13">
    <location>
        <begin position="12"/>
        <end position="36"/>
    </location>
</feature>